<dbReference type="AlphaFoldDB" id="S8FWV4"/>
<protein>
    <submittedName>
        <fullName evidence="1">Uncharacterized protein</fullName>
    </submittedName>
</protein>
<evidence type="ECO:0000313" key="2">
    <source>
        <dbReference type="Proteomes" id="UP000015241"/>
    </source>
</evidence>
<dbReference type="OrthoDB" id="3222238at2759"/>
<keyword evidence="2" id="KW-1185">Reference proteome</keyword>
<evidence type="ECO:0000313" key="1">
    <source>
        <dbReference type="EMBL" id="EPT02705.1"/>
    </source>
</evidence>
<dbReference type="InParanoid" id="S8FWV4"/>
<dbReference type="InterPro" id="IPR032675">
    <property type="entry name" value="LRR_dom_sf"/>
</dbReference>
<dbReference type="EMBL" id="KE504134">
    <property type="protein sequence ID" value="EPT02705.1"/>
    <property type="molecule type" value="Genomic_DNA"/>
</dbReference>
<accession>S8FWV4</accession>
<dbReference type="Proteomes" id="UP000015241">
    <property type="component" value="Unassembled WGS sequence"/>
</dbReference>
<gene>
    <name evidence="1" type="ORF">FOMPIDRAFT_1047760</name>
</gene>
<dbReference type="HOGENOM" id="CLU_674447_0_0_1"/>
<proteinExistence type="predicted"/>
<reference evidence="1 2" key="1">
    <citation type="journal article" date="2012" name="Science">
        <title>The Paleozoic origin of enzymatic lignin decomposition reconstructed from 31 fungal genomes.</title>
        <authorList>
            <person name="Floudas D."/>
            <person name="Binder M."/>
            <person name="Riley R."/>
            <person name="Barry K."/>
            <person name="Blanchette R.A."/>
            <person name="Henrissat B."/>
            <person name="Martinez A.T."/>
            <person name="Otillar R."/>
            <person name="Spatafora J.W."/>
            <person name="Yadav J.S."/>
            <person name="Aerts A."/>
            <person name="Benoit I."/>
            <person name="Boyd A."/>
            <person name="Carlson A."/>
            <person name="Copeland A."/>
            <person name="Coutinho P.M."/>
            <person name="de Vries R.P."/>
            <person name="Ferreira P."/>
            <person name="Findley K."/>
            <person name="Foster B."/>
            <person name="Gaskell J."/>
            <person name="Glotzer D."/>
            <person name="Gorecki P."/>
            <person name="Heitman J."/>
            <person name="Hesse C."/>
            <person name="Hori C."/>
            <person name="Igarashi K."/>
            <person name="Jurgens J.A."/>
            <person name="Kallen N."/>
            <person name="Kersten P."/>
            <person name="Kohler A."/>
            <person name="Kuees U."/>
            <person name="Kumar T.K.A."/>
            <person name="Kuo A."/>
            <person name="LaButti K."/>
            <person name="Larrondo L.F."/>
            <person name="Lindquist E."/>
            <person name="Ling A."/>
            <person name="Lombard V."/>
            <person name="Lucas S."/>
            <person name="Lundell T."/>
            <person name="Martin R."/>
            <person name="McLaughlin D.J."/>
            <person name="Morgenstern I."/>
            <person name="Morin E."/>
            <person name="Murat C."/>
            <person name="Nagy L.G."/>
            <person name="Nolan M."/>
            <person name="Ohm R.A."/>
            <person name="Patyshakuliyeva A."/>
            <person name="Rokas A."/>
            <person name="Ruiz-Duenas F.J."/>
            <person name="Sabat G."/>
            <person name="Salamov A."/>
            <person name="Samejima M."/>
            <person name="Schmutz J."/>
            <person name="Slot J.C."/>
            <person name="St John F."/>
            <person name="Stenlid J."/>
            <person name="Sun H."/>
            <person name="Sun S."/>
            <person name="Syed K."/>
            <person name="Tsang A."/>
            <person name="Wiebenga A."/>
            <person name="Young D."/>
            <person name="Pisabarro A."/>
            <person name="Eastwood D.C."/>
            <person name="Martin F."/>
            <person name="Cullen D."/>
            <person name="Grigoriev I.V."/>
            <person name="Hibbett D.S."/>
        </authorList>
    </citation>
    <scope>NUCLEOTIDE SEQUENCE</scope>
    <source>
        <strain evidence="2">FP-58527</strain>
    </source>
</reference>
<dbReference type="Gene3D" id="3.80.10.10">
    <property type="entry name" value="Ribonuclease Inhibitor"/>
    <property type="match status" value="1"/>
</dbReference>
<organism evidence="1 2">
    <name type="scientific">Fomitopsis schrenkii</name>
    <name type="common">Brown rot fungus</name>
    <dbReference type="NCBI Taxonomy" id="2126942"/>
    <lineage>
        <taxon>Eukaryota</taxon>
        <taxon>Fungi</taxon>
        <taxon>Dikarya</taxon>
        <taxon>Basidiomycota</taxon>
        <taxon>Agaricomycotina</taxon>
        <taxon>Agaricomycetes</taxon>
        <taxon>Polyporales</taxon>
        <taxon>Fomitopsis</taxon>
    </lineage>
</organism>
<name>S8FWV4_FOMSC</name>
<dbReference type="SUPFAM" id="SSF52047">
    <property type="entry name" value="RNI-like"/>
    <property type="match status" value="1"/>
</dbReference>
<dbReference type="STRING" id="743788.S8FWV4"/>
<sequence>MYAQRVRILRQGGRSYVKLPKVDPSTYLLLSGALGGQPLLPRMHTLVWAQPRLLSIEVLSFVSPSLRVCEFKCGTSGRAMVVSSGNPIPSFESLFVQVAANAPHLQELSIRSAKTPCSVVPFVACRDLCKVRIETPSIEGLDRSVEFSTLASLEHLTELVIKPVPSLAETTPPAQGFNTLESLTLEGDCASIGHVLAMIGVPASPPPSIRKLSLAITLCTPTEARDLMDVVQTRLHSSLETIKVGVTLHLQDVTLSCLDVFGPLLHATHIRDAYLKVAVNPTAHAGVASWPDEDIHALASAWRSLVSLKPTWRNAPLAQGCPALRRLHLSELALQWEEDDALTMAHGLEALLLGNKVALFLDRLFPSLDPSAKAYIKIGNKDVWYEALGLIRLLQEARSYERERMTTS</sequence>